<evidence type="ECO:0000256" key="1">
    <source>
        <dbReference type="SAM" id="Phobius"/>
    </source>
</evidence>
<organism evidence="2">
    <name type="scientific">termite gut metagenome</name>
    <dbReference type="NCBI Taxonomy" id="433724"/>
    <lineage>
        <taxon>unclassified sequences</taxon>
        <taxon>metagenomes</taxon>
        <taxon>organismal metagenomes</taxon>
    </lineage>
</organism>
<accession>A0A5J4S5T8</accession>
<feature type="transmembrane region" description="Helical" evidence="1">
    <location>
        <begin position="54"/>
        <end position="71"/>
    </location>
</feature>
<gene>
    <name evidence="2" type="ORF">EZS27_010977</name>
</gene>
<proteinExistence type="predicted"/>
<reference evidence="2" key="1">
    <citation type="submission" date="2019-03" db="EMBL/GenBank/DDBJ databases">
        <title>Single cell metagenomics reveals metabolic interactions within the superorganism composed of flagellate Streblomastix strix and complex community of Bacteroidetes bacteria on its surface.</title>
        <authorList>
            <person name="Treitli S.C."/>
            <person name="Kolisko M."/>
            <person name="Husnik F."/>
            <person name="Keeling P."/>
            <person name="Hampl V."/>
        </authorList>
    </citation>
    <scope>NUCLEOTIDE SEQUENCE</scope>
    <source>
        <strain evidence="2">STM</strain>
    </source>
</reference>
<keyword evidence="1" id="KW-0812">Transmembrane</keyword>
<name>A0A5J4S5T8_9ZZZZ</name>
<dbReference type="AlphaFoldDB" id="A0A5J4S5T8"/>
<comment type="caution">
    <text evidence="2">The sequence shown here is derived from an EMBL/GenBank/DDBJ whole genome shotgun (WGS) entry which is preliminary data.</text>
</comment>
<keyword evidence="1" id="KW-0472">Membrane</keyword>
<evidence type="ECO:0000313" key="2">
    <source>
        <dbReference type="EMBL" id="KAA6341198.1"/>
    </source>
</evidence>
<dbReference type="EMBL" id="SNRY01000405">
    <property type="protein sequence ID" value="KAA6341198.1"/>
    <property type="molecule type" value="Genomic_DNA"/>
</dbReference>
<sequence>MVDFSLCNYFSRHYVCVYQLVIWSKSKLFFMISNDSNVKNLGVPLSGRAIRYNAFVRILTKAFSLVFLWFMQAHFGNLFHKICYFLSRQTSDEPVWL</sequence>
<keyword evidence="1" id="KW-1133">Transmembrane helix</keyword>
<protein>
    <submittedName>
        <fullName evidence="2">Uncharacterized protein</fullName>
    </submittedName>
</protein>